<evidence type="ECO:0000256" key="1">
    <source>
        <dbReference type="SAM" id="Phobius"/>
    </source>
</evidence>
<proteinExistence type="predicted"/>
<dbReference type="AlphaFoldDB" id="A0A024V0K8"/>
<dbReference type="SMR" id="A0A024V0K8"/>
<gene>
    <name evidence="2" type="ORF">PFFVO_04633</name>
</gene>
<keyword evidence="1" id="KW-0812">Transmembrane</keyword>
<feature type="transmembrane region" description="Helical" evidence="1">
    <location>
        <begin position="137"/>
        <end position="160"/>
    </location>
</feature>
<sequence length="188" mass="22116">MYSGFIRFSQAKCAGNHIYLGKWHDFNQWKYLAPRNLLNIIYPVEKTNSIHIGKEENDIFTYLNSSYHGNIITIDDINTSHSKNNQKIKLRGSAFHGPERTDVFRLTLYNRLKQKQPQRIVPSIDQMKDANKLEVSIVWFLWSFVIFYCGMCMFGSNFLIKNKSNSFPWMPKRTDGSRGEGPMFWFLE</sequence>
<reference evidence="2 3" key="2">
    <citation type="submission" date="2013-02" db="EMBL/GenBank/DDBJ databases">
        <title>The Genome Sequence of Plasmodium falciparum Vietnam Oak-Knoll (FVO).</title>
        <authorList>
            <consortium name="The Broad Institute Genome Sequencing Platform"/>
            <consortium name="The Broad Institute Genome Sequencing Center for Infectious Disease"/>
            <person name="Neafsey D."/>
            <person name="Cheeseman I."/>
            <person name="Volkman S."/>
            <person name="Adams J."/>
            <person name="Walker B."/>
            <person name="Young S.K."/>
            <person name="Zeng Q."/>
            <person name="Gargeya S."/>
            <person name="Fitzgerald M."/>
            <person name="Haas B."/>
            <person name="Abouelleil A."/>
            <person name="Alvarado L."/>
            <person name="Arachchi H.M."/>
            <person name="Berlin A.M."/>
            <person name="Chapman S.B."/>
            <person name="Dewar J."/>
            <person name="Goldberg J."/>
            <person name="Griggs A."/>
            <person name="Gujja S."/>
            <person name="Hansen M."/>
            <person name="Howarth C."/>
            <person name="Imamovic A."/>
            <person name="Larimer J."/>
            <person name="McCowan C."/>
            <person name="Murphy C."/>
            <person name="Neiman D."/>
            <person name="Pearson M."/>
            <person name="Priest M."/>
            <person name="Roberts A."/>
            <person name="Saif S."/>
            <person name="Shea T."/>
            <person name="Sisk P."/>
            <person name="Sykes S."/>
            <person name="Wortman J."/>
            <person name="Nusbaum C."/>
            <person name="Birren B."/>
        </authorList>
    </citation>
    <scope>NUCLEOTIDE SEQUENCE [LARGE SCALE GENOMIC DNA]</scope>
    <source>
        <strain evidence="3">Vietnam Oak-Knoll (FVO)</strain>
    </source>
</reference>
<evidence type="ECO:0000313" key="3">
    <source>
        <dbReference type="Proteomes" id="UP000030690"/>
    </source>
</evidence>
<dbReference type="OrthoDB" id="405860at2759"/>
<evidence type="ECO:0000313" key="2">
    <source>
        <dbReference type="EMBL" id="ETW16376.1"/>
    </source>
</evidence>
<keyword evidence="1" id="KW-0472">Membrane</keyword>
<dbReference type="Proteomes" id="UP000030690">
    <property type="component" value="Unassembled WGS sequence"/>
</dbReference>
<organism evidence="2 3">
    <name type="scientific">Plasmodium falciparum Vietnam Oak-Knoll</name>
    <name type="common">FVO</name>
    <dbReference type="NCBI Taxonomy" id="1036723"/>
    <lineage>
        <taxon>Eukaryota</taxon>
        <taxon>Sar</taxon>
        <taxon>Alveolata</taxon>
        <taxon>Apicomplexa</taxon>
        <taxon>Aconoidasida</taxon>
        <taxon>Haemosporida</taxon>
        <taxon>Plasmodiidae</taxon>
        <taxon>Plasmodium</taxon>
        <taxon>Plasmodium (Laverania)</taxon>
    </lineage>
</organism>
<protein>
    <submittedName>
        <fullName evidence="2">Uncharacterized protein</fullName>
    </submittedName>
</protein>
<keyword evidence="1" id="KW-1133">Transmembrane helix</keyword>
<name>A0A024V0K8_PLAFA</name>
<accession>A0A024V0K8</accession>
<reference evidence="2 3" key="1">
    <citation type="submission" date="2013-02" db="EMBL/GenBank/DDBJ databases">
        <title>The Genome Annotation of Plasmodium falciparum Vietnam Oak-Knoll (FVO).</title>
        <authorList>
            <consortium name="The Broad Institute Genome Sequencing Platform"/>
            <consortium name="The Broad Institute Genome Sequencing Center for Infectious Disease"/>
            <person name="Neafsey D."/>
            <person name="Hoffman S."/>
            <person name="Volkman S."/>
            <person name="Rosenthal P."/>
            <person name="Walker B."/>
            <person name="Young S.K."/>
            <person name="Zeng Q."/>
            <person name="Gargeya S."/>
            <person name="Fitzgerald M."/>
            <person name="Haas B."/>
            <person name="Abouelleil A."/>
            <person name="Allen A.W."/>
            <person name="Alvarado L."/>
            <person name="Arachchi H.M."/>
            <person name="Berlin A.M."/>
            <person name="Chapman S.B."/>
            <person name="Gainer-Dewar J."/>
            <person name="Goldberg J."/>
            <person name="Griggs A."/>
            <person name="Gujja S."/>
            <person name="Hansen M."/>
            <person name="Howarth C."/>
            <person name="Imamovic A."/>
            <person name="Ireland A."/>
            <person name="Larimer J."/>
            <person name="McCowan C."/>
            <person name="Murphy C."/>
            <person name="Pearson M."/>
            <person name="Poon T.W."/>
            <person name="Priest M."/>
            <person name="Roberts A."/>
            <person name="Saif S."/>
            <person name="Shea T."/>
            <person name="Sisk P."/>
            <person name="Sykes S."/>
            <person name="Wortman J."/>
            <person name="Nusbaum C."/>
            <person name="Birren B."/>
        </authorList>
    </citation>
    <scope>NUCLEOTIDE SEQUENCE [LARGE SCALE GENOMIC DNA]</scope>
    <source>
        <strain evidence="3">Vietnam Oak-Knoll (FVO)</strain>
    </source>
</reference>
<dbReference type="EMBL" id="KI925146">
    <property type="protein sequence ID" value="ETW16376.1"/>
    <property type="molecule type" value="Genomic_DNA"/>
</dbReference>